<comment type="caution">
    <text evidence="1">The sequence shown here is derived from an EMBL/GenBank/DDBJ whole genome shotgun (WGS) entry which is preliminary data.</text>
</comment>
<sequence>MGLTHSLISFKNSRLTLLTTVEKIKTFEYDIQLTQEKEAVGEQDCEMKIPHKTLKDMLLFVMKNLQHF</sequence>
<reference evidence="1 2" key="1">
    <citation type="journal article" date="2013" name="J. Microbiol.">
        <title>Lysinibacillus chungkukjangi sp. nov., isolated from Chungkukjang, Korean fermented soybean food.</title>
        <authorList>
            <person name="Kim S.J."/>
            <person name="Jang Y.H."/>
            <person name="Hamada M."/>
            <person name="Ahn J.H."/>
            <person name="Weon H.Y."/>
            <person name="Suzuki K."/>
            <person name="Whang K.S."/>
            <person name="Kwon S.W."/>
        </authorList>
    </citation>
    <scope>NUCLEOTIDE SEQUENCE [LARGE SCALE GENOMIC DNA]</scope>
    <source>
        <strain evidence="1 2">MCCC 1A12701</strain>
    </source>
</reference>
<evidence type="ECO:0000313" key="2">
    <source>
        <dbReference type="Proteomes" id="UP000274033"/>
    </source>
</evidence>
<dbReference type="RefSeq" id="WP_124764176.1">
    <property type="nucleotide sequence ID" value="NZ_RRCT01000007.1"/>
</dbReference>
<dbReference type="EMBL" id="RRCT01000007">
    <property type="protein sequence ID" value="RQW74752.1"/>
    <property type="molecule type" value="Genomic_DNA"/>
</dbReference>
<dbReference type="AlphaFoldDB" id="A0A3N9UQD4"/>
<evidence type="ECO:0000313" key="1">
    <source>
        <dbReference type="EMBL" id="RQW74752.1"/>
    </source>
</evidence>
<dbReference type="Proteomes" id="UP000274033">
    <property type="component" value="Unassembled WGS sequence"/>
</dbReference>
<organism evidence="1 2">
    <name type="scientific">Lysinibacillus composti</name>
    <dbReference type="NCBI Taxonomy" id="720633"/>
    <lineage>
        <taxon>Bacteria</taxon>
        <taxon>Bacillati</taxon>
        <taxon>Bacillota</taxon>
        <taxon>Bacilli</taxon>
        <taxon>Bacillales</taxon>
        <taxon>Bacillaceae</taxon>
        <taxon>Lysinibacillus</taxon>
    </lineage>
</organism>
<proteinExistence type="predicted"/>
<name>A0A3N9UQD4_9BACI</name>
<protein>
    <submittedName>
        <fullName evidence="1">Uncharacterized protein</fullName>
    </submittedName>
</protein>
<accession>A0A3N9UQD4</accession>
<gene>
    <name evidence="1" type="ORF">EBB45_09110</name>
</gene>
<keyword evidence="2" id="KW-1185">Reference proteome</keyword>